<comment type="caution">
    <text evidence="2">The sequence shown here is derived from an EMBL/GenBank/DDBJ whole genome shotgun (WGS) entry which is preliminary data.</text>
</comment>
<dbReference type="Proteomes" id="UP001276659">
    <property type="component" value="Unassembled WGS sequence"/>
</dbReference>
<evidence type="ECO:0000256" key="1">
    <source>
        <dbReference type="SAM" id="MobiDB-lite"/>
    </source>
</evidence>
<feature type="compositionally biased region" description="Polar residues" evidence="1">
    <location>
        <begin position="41"/>
        <end position="68"/>
    </location>
</feature>
<name>A0AAE0DH12_9LECA</name>
<accession>A0AAE0DH12</accession>
<feature type="region of interest" description="Disordered" evidence="1">
    <location>
        <begin position="30"/>
        <end position="68"/>
    </location>
</feature>
<reference evidence="2" key="1">
    <citation type="submission" date="2022-11" db="EMBL/GenBank/DDBJ databases">
        <title>Chromosomal genome sequence assembly and mating type (MAT) locus characterization of the leprose asexual lichenized fungus Lepraria neglecta (Nyl.) Erichsen.</title>
        <authorList>
            <person name="Allen J.L."/>
            <person name="Pfeffer B."/>
        </authorList>
    </citation>
    <scope>NUCLEOTIDE SEQUENCE</scope>
    <source>
        <strain evidence="2">Allen 5258</strain>
    </source>
</reference>
<protein>
    <submittedName>
        <fullName evidence="2">Uncharacterized protein</fullName>
    </submittedName>
</protein>
<dbReference type="AlphaFoldDB" id="A0AAE0DH12"/>
<keyword evidence="3" id="KW-1185">Reference proteome</keyword>
<dbReference type="EMBL" id="JASNWA010000010">
    <property type="protein sequence ID" value="KAK3168985.1"/>
    <property type="molecule type" value="Genomic_DNA"/>
</dbReference>
<evidence type="ECO:0000313" key="3">
    <source>
        <dbReference type="Proteomes" id="UP001276659"/>
    </source>
</evidence>
<sequence>MHYLTRRRVVRQLRVKRSIMLLSARARSGRRPIAHHAVETDGSSPSTNQNSSGGRPSQPQTPNFDLQNNDFDWNWTLPAKCLDGRSQSTALLDLDRSLLSPRTTASLGLQPPVAELDFSHVPKTDDQNLRLTERSAFLAMETPDPTKPLSSDPSWDHESRMGRRLGEKEFPTFIQLCTKLQKHVALTGEVASNISFKEPTRSPTTPTISPSHLQEMLGDIDRSCDDIFAVYGQGILSGPTAQSTADLDHASVSLAIALIFKIFQVCDAVLSSNLLNN</sequence>
<proteinExistence type="predicted"/>
<evidence type="ECO:0000313" key="2">
    <source>
        <dbReference type="EMBL" id="KAK3168985.1"/>
    </source>
</evidence>
<gene>
    <name evidence="2" type="ORF">OEA41_005433</name>
</gene>
<organism evidence="2 3">
    <name type="scientific">Lepraria neglecta</name>
    <dbReference type="NCBI Taxonomy" id="209136"/>
    <lineage>
        <taxon>Eukaryota</taxon>
        <taxon>Fungi</taxon>
        <taxon>Dikarya</taxon>
        <taxon>Ascomycota</taxon>
        <taxon>Pezizomycotina</taxon>
        <taxon>Lecanoromycetes</taxon>
        <taxon>OSLEUM clade</taxon>
        <taxon>Lecanoromycetidae</taxon>
        <taxon>Lecanorales</taxon>
        <taxon>Lecanorineae</taxon>
        <taxon>Stereocaulaceae</taxon>
        <taxon>Lepraria</taxon>
    </lineage>
</organism>